<evidence type="ECO:0000256" key="9">
    <source>
        <dbReference type="ARBA" id="ARBA00023277"/>
    </source>
</evidence>
<dbReference type="PANTHER" id="PTHR39191:SF1">
    <property type="entry name" value="DUF4922 DOMAIN-CONTAINING PROTEIN"/>
    <property type="match status" value="1"/>
</dbReference>
<dbReference type="InterPro" id="IPR000766">
    <property type="entry name" value="GalP_uridyl_Trfase_II"/>
</dbReference>
<sequence length="570" mass="60821">MGREASAGSCKGVATTASHGAGGTETAPGSVTSPAAAPATSAPAPASGPGPASGPALGQAASRLVAYGLATQLIEGDDARWAYNRLLEAVGLSGPEPDPSAAGQEAAEGYDFEADLALLAEAGVARGLAEDTATGRDRLAMRLMGELTPRPSEVARTFRDLLRSRGARAATDWFYRLCCDADYVRRSAIARNLAWTTDTRWGALEITINKSKPEKDPRDIAAAGASVSASYPACALCRENEGYSGRAAADAGGHAARQNLRIVPIRLGGEGYGLQYSPYAYFEEHCIVMSDVHRPMHVDAASLGCLLDFVDLLPHYFVGSNADLPLVGGSILSHDHFQGGRHEFAMMRARESERFRIADAPGVSAAVLEWPITALRLASADRSQLLAAAVRVLELWRGWDDPASGVVSHDPDGTRHNTVTPICRKRGDVYELYLALRCNVTTEAHPLGLFCPHEDKWHVKKENIGLIEVMGLAILPARLEAEVRAVREYLVSGDLDGLESDPLASPHATWARGLAASHPELFGMGEAEADRLLRREVGLVFASVLEDAGVFAWDEKGRRSLGRFLAALGR</sequence>
<dbReference type="Pfam" id="PF01087">
    <property type="entry name" value="GalP_UDP_transf"/>
    <property type="match status" value="1"/>
</dbReference>
<feature type="domain" description="Galactose-1-phosphate uridyl transferase N-terminal" evidence="12">
    <location>
        <begin position="128"/>
        <end position="295"/>
    </location>
</feature>
<evidence type="ECO:0000259" key="12">
    <source>
        <dbReference type="Pfam" id="PF01087"/>
    </source>
</evidence>
<comment type="catalytic activity">
    <reaction evidence="1 10">
        <text>alpha-D-galactose 1-phosphate + UDP-alpha-D-glucose = alpha-D-glucose 1-phosphate + UDP-alpha-D-galactose</text>
        <dbReference type="Rhea" id="RHEA:13989"/>
        <dbReference type="ChEBI" id="CHEBI:58336"/>
        <dbReference type="ChEBI" id="CHEBI:58601"/>
        <dbReference type="ChEBI" id="CHEBI:58885"/>
        <dbReference type="ChEBI" id="CHEBI:66914"/>
        <dbReference type="EC" id="2.7.7.12"/>
    </reaction>
</comment>
<evidence type="ECO:0000256" key="2">
    <source>
        <dbReference type="ARBA" id="ARBA00004496"/>
    </source>
</evidence>
<evidence type="ECO:0000256" key="11">
    <source>
        <dbReference type="SAM" id="MobiDB-lite"/>
    </source>
</evidence>
<evidence type="ECO:0000259" key="13">
    <source>
        <dbReference type="Pfam" id="PF02744"/>
    </source>
</evidence>
<evidence type="ECO:0000256" key="6">
    <source>
        <dbReference type="ARBA" id="ARBA00022679"/>
    </source>
</evidence>
<keyword evidence="9 10" id="KW-0119">Carbohydrate metabolism</keyword>
<dbReference type="EC" id="2.7.7.12" evidence="10"/>
<feature type="region of interest" description="Disordered" evidence="11">
    <location>
        <begin position="1"/>
        <end position="57"/>
    </location>
</feature>
<protein>
    <recommendedName>
        <fullName evidence="10">Galactose-1-phosphate uridylyltransferase</fullName>
        <shortName evidence="10">Gal-1-P uridylyltransferase</shortName>
        <ecNumber evidence="10">2.7.7.12</ecNumber>
    </recommendedName>
    <alternativeName>
        <fullName evidence="10">UDP-glucose--hexose-1-phosphate uridylyltransferase</fullName>
    </alternativeName>
</protein>
<evidence type="ECO:0000313" key="15">
    <source>
        <dbReference type="Proteomes" id="UP001332931"/>
    </source>
</evidence>
<evidence type="ECO:0000256" key="10">
    <source>
        <dbReference type="HAMAP-Rule" id="MF_00571"/>
    </source>
</evidence>
<dbReference type="PANTHER" id="PTHR39191">
    <property type="entry name" value="GALACTOSE-1-PHOSPHATE URIDYLYLTRANSFERASE"/>
    <property type="match status" value="1"/>
</dbReference>
<comment type="caution">
    <text evidence="14">The sequence shown here is derived from an EMBL/GenBank/DDBJ whole genome shotgun (WGS) entry which is preliminary data.</text>
</comment>
<proteinExistence type="inferred from homology"/>
<dbReference type="HAMAP" id="MF_00571">
    <property type="entry name" value="GalP_UDP_trans"/>
    <property type="match status" value="1"/>
</dbReference>
<evidence type="ECO:0000256" key="7">
    <source>
        <dbReference type="ARBA" id="ARBA00022695"/>
    </source>
</evidence>
<organism evidence="14 15">
    <name type="scientific">Olsenella absiana</name>
    <dbReference type="NCBI Taxonomy" id="3115222"/>
    <lineage>
        <taxon>Bacteria</taxon>
        <taxon>Bacillati</taxon>
        <taxon>Actinomycetota</taxon>
        <taxon>Coriobacteriia</taxon>
        <taxon>Coriobacteriales</taxon>
        <taxon>Atopobiaceae</taxon>
        <taxon>Olsenella</taxon>
    </lineage>
</organism>
<evidence type="ECO:0000256" key="8">
    <source>
        <dbReference type="ARBA" id="ARBA00023144"/>
    </source>
</evidence>
<name>A0ABU7RBW6_9ACTN</name>
<feature type="compositionally biased region" description="Low complexity" evidence="11">
    <location>
        <begin position="26"/>
        <end position="57"/>
    </location>
</feature>
<dbReference type="Proteomes" id="UP001332931">
    <property type="component" value="Unassembled WGS sequence"/>
</dbReference>
<feature type="domain" description="Galactose-1-phosphate uridyl transferase C-terminal" evidence="13">
    <location>
        <begin position="312"/>
        <end position="492"/>
    </location>
</feature>
<keyword evidence="7 10" id="KW-0548">Nucleotidyltransferase</keyword>
<keyword evidence="5 10" id="KW-0963">Cytoplasm</keyword>
<reference evidence="14 15" key="1">
    <citation type="submission" date="2024-01" db="EMBL/GenBank/DDBJ databases">
        <title>Description of Olsenella sp. nov., isolated from pig feces.</title>
        <authorList>
            <person name="Chang Y.-H."/>
        </authorList>
    </citation>
    <scope>NUCLEOTIDE SEQUENCE [LARGE SCALE GENOMIC DNA]</scope>
    <source>
        <strain evidence="14 15">YH-ols2223</strain>
    </source>
</reference>
<keyword evidence="8 10" id="KW-0299">Galactose metabolism</keyword>
<keyword evidence="6 10" id="KW-0808">Transferase</keyword>
<dbReference type="GO" id="GO:0016779">
    <property type="term" value="F:nucleotidyltransferase activity"/>
    <property type="evidence" value="ECO:0007669"/>
    <property type="project" value="UniProtKB-KW"/>
</dbReference>
<comment type="pathway">
    <text evidence="3 10">Carbohydrate metabolism; galactose metabolism.</text>
</comment>
<keyword evidence="15" id="KW-1185">Reference proteome</keyword>
<accession>A0ABU7RBW6</accession>
<dbReference type="RefSeq" id="WP_330958810.1">
    <property type="nucleotide sequence ID" value="NZ_JAZGJQ010000012.1"/>
</dbReference>
<dbReference type="EMBL" id="JAZGJQ010000012">
    <property type="protein sequence ID" value="MEE6148045.1"/>
    <property type="molecule type" value="Genomic_DNA"/>
</dbReference>
<dbReference type="InterPro" id="IPR005849">
    <property type="entry name" value="GalP_Utransf_N"/>
</dbReference>
<evidence type="ECO:0000313" key="14">
    <source>
        <dbReference type="EMBL" id="MEE6148045.1"/>
    </source>
</evidence>
<evidence type="ECO:0000256" key="4">
    <source>
        <dbReference type="ARBA" id="ARBA00008706"/>
    </source>
</evidence>
<evidence type="ECO:0000256" key="3">
    <source>
        <dbReference type="ARBA" id="ARBA00004947"/>
    </source>
</evidence>
<gene>
    <name evidence="10" type="primary">galT</name>
    <name evidence="14" type="ORF">VXJ25_08645</name>
</gene>
<evidence type="ECO:0000256" key="1">
    <source>
        <dbReference type="ARBA" id="ARBA00001107"/>
    </source>
</evidence>
<comment type="similarity">
    <text evidence="4 10">Belongs to the galactose-1-phosphate uridylyltransferase type 2 family.</text>
</comment>
<dbReference type="Pfam" id="PF02744">
    <property type="entry name" value="GalP_UDP_tr_C"/>
    <property type="match status" value="1"/>
</dbReference>
<comment type="subcellular location">
    <subcellularLocation>
        <location evidence="2 10">Cytoplasm</location>
    </subcellularLocation>
</comment>
<evidence type="ECO:0000256" key="5">
    <source>
        <dbReference type="ARBA" id="ARBA00022490"/>
    </source>
</evidence>
<dbReference type="InterPro" id="IPR005850">
    <property type="entry name" value="GalP_Utransf_C"/>
</dbReference>